<evidence type="ECO:0000256" key="4">
    <source>
        <dbReference type="ARBA" id="ARBA00023002"/>
    </source>
</evidence>
<reference evidence="8 9" key="1">
    <citation type="journal article" date="2019" name="Int. J. Syst. Evol. Microbiol.">
        <title>The Global Catalogue of Microorganisms (GCM) 10K type strain sequencing project: providing services to taxonomists for standard genome sequencing and annotation.</title>
        <authorList>
            <consortium name="The Broad Institute Genomics Platform"/>
            <consortium name="The Broad Institute Genome Sequencing Center for Infectious Disease"/>
            <person name="Wu L."/>
            <person name="Ma J."/>
        </authorList>
    </citation>
    <scope>NUCLEOTIDE SEQUENCE [LARGE SCALE GENOMIC DNA]</scope>
    <source>
        <strain evidence="8 9">JCM 13318</strain>
    </source>
</reference>
<evidence type="ECO:0000256" key="2">
    <source>
        <dbReference type="ARBA" id="ARBA00022630"/>
    </source>
</evidence>
<evidence type="ECO:0000313" key="9">
    <source>
        <dbReference type="Proteomes" id="UP001500177"/>
    </source>
</evidence>
<dbReference type="InterPro" id="IPR036188">
    <property type="entry name" value="FAD/NAD-bd_sf"/>
</dbReference>
<dbReference type="PANTHER" id="PTHR43104:SF2">
    <property type="entry name" value="L-2-HYDROXYGLUTARATE DEHYDROGENASE, MITOCHONDRIAL"/>
    <property type="match status" value="1"/>
</dbReference>
<comment type="similarity">
    <text evidence="5">Belongs to the L2HGDH family.</text>
</comment>
<evidence type="ECO:0000313" key="8">
    <source>
        <dbReference type="EMBL" id="GAA1519416.1"/>
    </source>
</evidence>
<evidence type="ECO:0000259" key="7">
    <source>
        <dbReference type="Pfam" id="PF01266"/>
    </source>
</evidence>
<sequence>MAVVGAGILGVAAAREVTTRFPDAEITVFDKAENVAAHQSGHTSGIVDSGLDQTPGSAEAKLTRRGLELLIPYMAEAGVPYRECGQLLIAQNSDEAERIEEIFARAKDNEVPGVRLLERHEIGAVEPAVRGVLGLFSPHAAIADFSALTAALASDVRAAGGEFRFGTEVTGFDTMSNEVRLRGRPVTIDDPAAGDGVAAGASGEDGRGVSATGDRGGSSATGDRGGSSASADDDRDRRDDQVHDRDDRDDQVHDRDRRDEQVHERPRTYRGEEGREPVIGIADELRDRFGQQDWFKQAESTLGEWTQKVSEAWANRDGSRLGDSGTRTGGAGSRAGGAPSGRSRSEARAEEVLGTFDIVIVCAGLQADRLAVAAGLDAEPRIVPFTSDFYRTPATDTEVVRGIIGSVPDPQAPFAETSIVRGLDDGLVLGPNTFVALGRESYDRHGFDLADITSTARSKGFWKFAAQTAKTAARGVKPMVSKTAFVDGIRRFVPELDPTAVAPGTRGVRAQAMTAEGELIDELTMTRRGRLTVVRSVPKWAASSALSIAETIVERAFENSAR</sequence>
<keyword evidence="2" id="KW-0285">Flavoprotein</keyword>
<evidence type="ECO:0000256" key="1">
    <source>
        <dbReference type="ARBA" id="ARBA00001974"/>
    </source>
</evidence>
<keyword evidence="3" id="KW-0274">FAD</keyword>
<dbReference type="Proteomes" id="UP001500177">
    <property type="component" value="Unassembled WGS sequence"/>
</dbReference>
<comment type="caution">
    <text evidence="8">The sequence shown here is derived from an EMBL/GenBank/DDBJ whole genome shotgun (WGS) entry which is preliminary data.</text>
</comment>
<evidence type="ECO:0000256" key="6">
    <source>
        <dbReference type="SAM" id="MobiDB-lite"/>
    </source>
</evidence>
<name>A0ABN2AHJ8_9MICO</name>
<feature type="compositionally biased region" description="Basic and acidic residues" evidence="6">
    <location>
        <begin position="232"/>
        <end position="276"/>
    </location>
</feature>
<proteinExistence type="inferred from homology"/>
<feature type="compositionally biased region" description="Low complexity" evidence="6">
    <location>
        <begin position="189"/>
        <end position="202"/>
    </location>
</feature>
<comment type="cofactor">
    <cofactor evidence="1">
        <name>FAD</name>
        <dbReference type="ChEBI" id="CHEBI:57692"/>
    </cofactor>
</comment>
<feature type="region of interest" description="Disordered" evidence="6">
    <location>
        <begin position="183"/>
        <end position="278"/>
    </location>
</feature>
<dbReference type="PANTHER" id="PTHR43104">
    <property type="entry name" value="L-2-HYDROXYGLUTARATE DEHYDROGENASE, MITOCHONDRIAL"/>
    <property type="match status" value="1"/>
</dbReference>
<protein>
    <recommendedName>
        <fullName evidence="7">FAD dependent oxidoreductase domain-containing protein</fullName>
    </recommendedName>
</protein>
<evidence type="ECO:0000256" key="5">
    <source>
        <dbReference type="ARBA" id="ARBA00037941"/>
    </source>
</evidence>
<dbReference type="Gene3D" id="3.50.50.60">
    <property type="entry name" value="FAD/NAD(P)-binding domain"/>
    <property type="match status" value="1"/>
</dbReference>
<keyword evidence="4" id="KW-0560">Oxidoreductase</keyword>
<dbReference type="Gene3D" id="3.30.9.10">
    <property type="entry name" value="D-Amino Acid Oxidase, subunit A, domain 2"/>
    <property type="match status" value="2"/>
</dbReference>
<dbReference type="EMBL" id="BAAALX010000010">
    <property type="protein sequence ID" value="GAA1519416.1"/>
    <property type="molecule type" value="Genomic_DNA"/>
</dbReference>
<feature type="compositionally biased region" description="Gly residues" evidence="6">
    <location>
        <begin position="327"/>
        <end position="339"/>
    </location>
</feature>
<feature type="compositionally biased region" description="Low complexity" evidence="6">
    <location>
        <begin position="210"/>
        <end position="230"/>
    </location>
</feature>
<feature type="region of interest" description="Disordered" evidence="6">
    <location>
        <begin position="313"/>
        <end position="346"/>
    </location>
</feature>
<organism evidence="8 9">
    <name type="scientific">Brevibacterium permense</name>
    <dbReference type="NCBI Taxonomy" id="234834"/>
    <lineage>
        <taxon>Bacteria</taxon>
        <taxon>Bacillati</taxon>
        <taxon>Actinomycetota</taxon>
        <taxon>Actinomycetes</taxon>
        <taxon>Micrococcales</taxon>
        <taxon>Brevibacteriaceae</taxon>
        <taxon>Brevibacterium</taxon>
    </lineage>
</organism>
<accession>A0ABN2AHJ8</accession>
<keyword evidence="9" id="KW-1185">Reference proteome</keyword>
<feature type="domain" description="FAD dependent oxidoreductase" evidence="7">
    <location>
        <begin position="2"/>
        <end position="180"/>
    </location>
</feature>
<evidence type="ECO:0000256" key="3">
    <source>
        <dbReference type="ARBA" id="ARBA00022827"/>
    </source>
</evidence>
<dbReference type="SUPFAM" id="SSF51905">
    <property type="entry name" value="FAD/NAD(P)-binding domain"/>
    <property type="match status" value="1"/>
</dbReference>
<gene>
    <name evidence="8" type="ORF">GCM10009690_23200</name>
</gene>
<dbReference type="Pfam" id="PF01266">
    <property type="entry name" value="DAO"/>
    <property type="match status" value="1"/>
</dbReference>
<dbReference type="InterPro" id="IPR006076">
    <property type="entry name" value="FAD-dep_OxRdtase"/>
</dbReference>